<dbReference type="InterPro" id="IPR000276">
    <property type="entry name" value="GPCR_Rhodpsn"/>
</dbReference>
<feature type="transmembrane region" description="Helical" evidence="14">
    <location>
        <begin position="1607"/>
        <end position="1629"/>
    </location>
</feature>
<dbReference type="InterPro" id="IPR001828">
    <property type="entry name" value="ANF_lig-bd_rcpt"/>
</dbReference>
<dbReference type="SUPFAM" id="SSF81321">
    <property type="entry name" value="Family A G protein-coupled receptor-like"/>
    <property type="match status" value="6"/>
</dbReference>
<reference evidence="17" key="1">
    <citation type="submission" date="2022-03" db="EMBL/GenBank/DDBJ databases">
        <authorList>
            <person name="Alioto T."/>
            <person name="Alioto T."/>
            <person name="Gomez Garrido J."/>
        </authorList>
    </citation>
    <scope>NUCLEOTIDE SEQUENCE</scope>
</reference>
<feature type="transmembrane region" description="Helical" evidence="14">
    <location>
        <begin position="2875"/>
        <end position="2893"/>
    </location>
</feature>
<dbReference type="Pfam" id="PF00001">
    <property type="entry name" value="7tm_1"/>
    <property type="match status" value="1"/>
</dbReference>
<keyword evidence="6" id="KW-0552">Olfaction</keyword>
<evidence type="ECO:0000313" key="17">
    <source>
        <dbReference type="EMBL" id="CAH2245437.1"/>
    </source>
</evidence>
<feature type="transmembrane region" description="Helical" evidence="14">
    <location>
        <begin position="2431"/>
        <end position="2449"/>
    </location>
</feature>
<evidence type="ECO:0000256" key="12">
    <source>
        <dbReference type="ARBA" id="ARBA00023180"/>
    </source>
</evidence>
<dbReference type="PRINTS" id="PR00248">
    <property type="entry name" value="GPCRMGR"/>
</dbReference>
<dbReference type="Gene3D" id="2.10.50.30">
    <property type="entry name" value="GPCR, family 3, nine cysteines domain"/>
    <property type="match status" value="2"/>
</dbReference>
<dbReference type="CDD" id="cd13954">
    <property type="entry name" value="7tmA_OR"/>
    <property type="match status" value="1"/>
</dbReference>
<dbReference type="InterPro" id="IPR017979">
    <property type="entry name" value="GPCR_3_CS"/>
</dbReference>
<keyword evidence="9" id="KW-0297">G-protein coupled receptor</keyword>
<name>A0AAD1VS72_PELCU</name>
<feature type="transmembrane region" description="Helical" evidence="14">
    <location>
        <begin position="2727"/>
        <end position="2746"/>
    </location>
</feature>
<dbReference type="PROSITE" id="PS00981">
    <property type="entry name" value="G_PROTEIN_RECEP_F3_3"/>
    <property type="match status" value="2"/>
</dbReference>
<dbReference type="Proteomes" id="UP001295444">
    <property type="component" value="Chromosome 02"/>
</dbReference>
<keyword evidence="3" id="KW-1003">Cell membrane</keyword>
<keyword evidence="12" id="KW-0325">Glycoprotein</keyword>
<feature type="transmembrane region" description="Helical" evidence="14">
    <location>
        <begin position="2128"/>
        <end position="2147"/>
    </location>
</feature>
<feature type="transmembrane region" description="Helical" evidence="14">
    <location>
        <begin position="3080"/>
        <end position="3102"/>
    </location>
</feature>
<feature type="transmembrane region" description="Helical" evidence="14">
    <location>
        <begin position="2216"/>
        <end position="2239"/>
    </location>
</feature>
<dbReference type="Pfam" id="PF13853">
    <property type="entry name" value="7tm_4"/>
    <property type="match status" value="5"/>
</dbReference>
<dbReference type="FunFam" id="3.40.50.2300:FF:000099">
    <property type="entry name" value="Eg435916, gene 1"/>
    <property type="match status" value="2"/>
</dbReference>
<keyword evidence="10 14" id="KW-0472">Membrane</keyword>
<dbReference type="GO" id="GO:0004984">
    <property type="term" value="F:olfactory receptor activity"/>
    <property type="evidence" value="ECO:0007669"/>
    <property type="project" value="InterPro"/>
</dbReference>
<feature type="transmembrane region" description="Helical" evidence="14">
    <location>
        <begin position="719"/>
        <end position="743"/>
    </location>
</feature>
<sequence>MEDAQKLNLKGEGYSVLVLHGYSPMTSDERLSSRFWTCGKIININLSEQETEVAMPPSSEPEDRKDRTGCELKRRANNAYSAFGDLIIGGIMQCCGVDGMTLFVYRLPSTEFCVKLKCTWTSLRYYRHLLGVIFAIGEINDNARILPNLTLGYQIFDSCGSEHRSILSILSILTGRLNIIPNYSCWMHRYLVGVVGDLTTGSSLAVARLMGLYRYPQISYGSMDPVFNDRVQFPSFFRTIPNEVPEIEGIAHLLRHFGWKWVGLIISSDNSGFRAGEKLKKEIASYGGCVAFFIVFNGSFLNSKIDKHTILQTINKTTANVIVLYINSKYTDSFTNLFAFENMPSKMWILSSYFYHATAEQYENIKYTFNGSLSFSVQQRDIPGFKQFFYSLNPMEDQDDPLQRCIWEILFGCSFSPDTLSGEYDKSFSVPRCKGNESLNDLNLSHYGIFKYRITYRVYSAIYALAHALHEWFSTQRTITHSERLDIMEIHFKLWKLSSFVQKVIFTTSSGDKIYFNRNGEPPAKFDILKCFFSPRGYCETLKVGTFDALEPHAERQLYLNTSVDLWGPYFTQVPQSICSESCIPGYMTIKQEGKPNCCHDCIMCPTNEVSNTTDASMCLTCPSYQMSNQERTGCIQKNTNLLSFKDPLGIILVSVAFLFTVKAFLILEIFVQYSETPIVKANNRNLSYLLLICLALCFLCTLLFIGRPTNMSCVLRQFVYSTVFTISLATVLAKTITVIIAFNATKPGGRAKKFIGARQPIILVPVFSLVQVVISVVWISTYPPFLEIDTMSEIDTVLLLCNEGSGTFFFVEISYMLLLALLSLFVAFQASNFPERFNEAKNISFSMIIFCSVWLSFIPVYRGTKGCKMVGVETFAILSSSAALLSCIFFPKCYIIFLRPELNKRETSESMLKCTWTSLRYYRHLLGVIFAIGEINDNARILPNLTLGYQIFDSCGSEHRSILSILSILTGRLNIIPNYSCWMHRYLVGVVGDLTTGSSLAVARLMGLYRYPQISYGSMDPVFNDRVQFPSFFRTIPNEVAEIEGIAHLLRHFGWKWVGLIISNDNSGFRAGEKLKKEIASYGGCVAFFIVFNGRFLNSKIDKHTILQTINKTTANVIVLYINSKYTDSFTNLFAFENMPSKMWILSSYFSHATAEQYKNIKYTFNGSLSFSVQQRDIPGFKQFFYGLNPREDQDDPLQRCIWEILFGCSFSPDTLSGEYDKSFSVPRCKGNESLNDLNLSHYGIFKYRITYRVYSAINALAHALHEWFSTQRTITHSERLDIMEIHFKLWKHLSSFVQKVVFTTSSGDKIYFNRNGEPPAKFDILKCFFSPRGYCETLKVGTFDALEPHAERQLYLNTSVDLWGPYFTQVPQSICSESCIPGYMTITHEGKPNCCHDCIMCPTNEVSNTTDASMCLTCPSYQMSNQERTGCIQKNTNLLSFKDPLGIILVSVALLFTVKAFLILEIFVQYSETPIVKANNRNLSYLLLICLALCFLCTLLFIGRPTNMSCVLRQFVYSTVFTISLATVLAKTITVIIAFNATKPGGRAKKYIGARQPIILVPVFSLVQVVISVVWISTYPPFLEIDTMSEIDTVLLFCNEGSGTFFFVEISYMLLLALLSLFVAFQASNFPERFNEAKNISFSMIIFCSVWLSFIPVYRGTKGCKMVGVETFAILSSSAALLSCIFFPKCYIIFLRPELNKRETSAKDHTLLLLRSRTGGRSPRRLPGCFWLLSVSCRESGALSDHLFQPYILVSNILYCLNAARLHNSMYFFLTNLSLLDIGYTSVTIPKMLVNFLAEKKTISLRGCFVQVFLFHFLGVSECILLTFMAYDRYVAICNPLRYNMVMNRTACGLMLSVVWVIGFIIASTDIFIILKLTFCGPNTVNHFFCSPPAVVGLFVIGTESKDPNVQVLLFIVFLIIYMATLAGNILLITAVKTDKRLHSSMYLFLANLSFMDICYTSIIVPRMLRDFLTMNKLISLKVCTVQIFFFLFLGESECILLAFMAYDRYVAICNPLRYNIVMNIPFCTWMIATAWMTGCVISFVDALFVYWLKYCDSNIDHFFCEVPSLVQLACSDTSMMNIVIYVGDAILLPIPVFLVLFSYIRIIACIVRIRSGGSKSFSTCFSHLIVVVLFYGTAMFTYMRPRHAVTNATDKLVSVFYTIVTPMLNPLIYSLRNQDTVLLDKSVAKHRLLALIVTEFILLGLSTDPNVQVLLFIVFLIIYMATLAGNILLITAVKADKRLHSSMYLFLANLSFMDICYTSIIIPRMLRDFLTMNKLISLKVCTVQIFFYLFLAESECILLAFMAYDRYVAICNPLRYNLVMNIPFCIWMIAAAWITGYVISFVDALFLYWLKYCDPNIIDHFFCESASLIELVCHDYPVLTIVIYFGDAILLLTPVVLVLFSYIRIIACIVRIRSGGSKSFSTCFSHLIVVVLFYGTAMFTYMRPRHAVTNATGKLVSVFYTIVTPMLNPLIYSLRNKDEKTEVSRHLDVTEFILLGLTADPNTQLMLFVVFLTIYMATLAGNILLIVAVKTDNRLHSSMYLFLANLSFMDVCYTSIIVPKMLADFLATRKSISLIGCAIQIYFYLFLGESECVLLAFMAYDRYVAICNPLRYNIIMNIVACARMIIFAWMTGCAISSVDIYFTYRLKYCANNIIDHFFCEAPSLIQLSCSDVSANKVLLLAGGTLLLILPVMLILFSYIQIIVCIIRIRSGGSKSFSTCFSHLIVVVLFYGTAMFMYMRPRHSVRDATDKMVSVFYTIVTPMLNPLIYSLRNKDVDGWWGRDEGGPPPPAQGATSGCATQDECVSGCATQDLVEFKEEQLQPVVPLVNHTPEFILLGLSSDHSIQIILLIIFMVAYIVTLAGRQNGKVLSVIYTSAFTANSLLILAVSFDHRLHNPMYFFIVNLSFLNLFGPSITIPKMLEHSLSGKKSISLAGCTSQIFFYLLLGQSECNLLVLMAYDRFVAICKPLRYNMIMDRSTCAWMITVIWTVSSVMSSVDIFFICSLTFCIPNIINHFICEIPSLLPLSCSDTSVLDSMRFGGGIVFLLFPLTLILFSYFKIIISITRIHSGRYKAFSTCSSHLIVVTLFYGTAMASYGRTVPSLEAYACLQETHFLKYNRSQMTDKSISEEFILLGLSSDPSVQIIIFIIFLAAYLASLAANCLLILAAMPHQASVMLQMASLFWPGTHAATIMLKCALLCQRLCMVCLVAVAWQAGTPASAGEDHRLLFLLLIDVLGIIGNQAGSDYVGELLDGLLILAVSFDHRLHNPMYFFIVNLSFLNLFGPSITIPKMLEHSLSGKKSISLAGCTSQIFFYLLLGQSECNLLVLMAYDRFVAICKPLRYNMIMDRSTCAWMITVIWTVSSVMSSVDIFFICSLTFCIPNIINHFICEIPSLLPLSCSDTSVLDSMRFGGGIVFLLFPLTLILFSYFKIIISITRIHSGRYKAFSTCSSHLIVVTLFYGTAMVLYLRPRLPVADNTDKLTSVFYVIFTPVLNPLIYSLRNKDVLRAMRRLPHPEDPSGKWQHKSVVELPALCWTSLVLGTPGAVAQVALLVVPSLRWVALSSTDTHARVPLTSSDVSGMHAYACANAACVPLSAFSHLSNLMKESYKSFHKCKYMACSNNSL</sequence>
<feature type="transmembrane region" description="Helical" evidence="14">
    <location>
        <begin position="3358"/>
        <end position="3391"/>
    </location>
</feature>
<feature type="transmembrane region" description="Helical" evidence="14">
    <location>
        <begin position="3318"/>
        <end position="3337"/>
    </location>
</feature>
<feature type="domain" description="G-protein coupled receptors family 1 profile" evidence="16">
    <location>
        <begin position="2886"/>
        <end position="3094"/>
    </location>
</feature>
<dbReference type="SUPFAM" id="SSF53822">
    <property type="entry name" value="Periplasmic binding protein-like I"/>
    <property type="match status" value="2"/>
</dbReference>
<evidence type="ECO:0000259" key="16">
    <source>
        <dbReference type="PROSITE" id="PS50262"/>
    </source>
</evidence>
<feature type="transmembrane region" description="Helical" evidence="14">
    <location>
        <begin position="2619"/>
        <end position="2645"/>
    </location>
</feature>
<feature type="transmembrane region" description="Helical" evidence="14">
    <location>
        <begin position="2851"/>
        <end position="2869"/>
    </location>
</feature>
<keyword evidence="7" id="KW-0732">Signal</keyword>
<feature type="transmembrane region" description="Helical" evidence="14">
    <location>
        <begin position="1673"/>
        <end position="1696"/>
    </location>
</feature>
<feature type="transmembrane region" description="Helical" evidence="14">
    <location>
        <begin position="2512"/>
        <end position="2535"/>
    </location>
</feature>
<feature type="transmembrane region" description="Helical" evidence="14">
    <location>
        <begin position="2547"/>
        <end position="2568"/>
    </location>
</feature>
<evidence type="ECO:0000256" key="5">
    <source>
        <dbReference type="ARBA" id="ARBA00022692"/>
    </source>
</evidence>
<feature type="transmembrane region" description="Helical" evidence="14">
    <location>
        <begin position="1517"/>
        <end position="1541"/>
    </location>
</feature>
<accession>A0AAD1VS72</accession>
<comment type="subcellular location">
    <subcellularLocation>
        <location evidence="1">Cell membrane</location>
        <topology evidence="1">Multi-pass membrane protein</topology>
    </subcellularLocation>
</comment>
<feature type="transmembrane region" description="Helical" evidence="14">
    <location>
        <begin position="1773"/>
        <end position="1791"/>
    </location>
</feature>
<dbReference type="InterPro" id="IPR004073">
    <property type="entry name" value="GPCR_3_vmron_rcpt_2"/>
</dbReference>
<evidence type="ECO:0000256" key="10">
    <source>
        <dbReference type="ARBA" id="ARBA00023136"/>
    </source>
</evidence>
<evidence type="ECO:0000256" key="9">
    <source>
        <dbReference type="ARBA" id="ARBA00023040"/>
    </source>
</evidence>
<dbReference type="Gene3D" id="1.20.1070.10">
    <property type="entry name" value="Rhodopsin 7-helix transmembrane proteins"/>
    <property type="match status" value="6"/>
</dbReference>
<dbReference type="FunFam" id="1.20.1070.10:FF:000008">
    <property type="entry name" value="Olfactory receptor"/>
    <property type="match status" value="2"/>
</dbReference>
<evidence type="ECO:0000256" key="7">
    <source>
        <dbReference type="ARBA" id="ARBA00022729"/>
    </source>
</evidence>
<feature type="transmembrane region" description="Helical" evidence="14">
    <location>
        <begin position="2085"/>
        <end position="2107"/>
    </location>
</feature>
<gene>
    <name evidence="17" type="ORF">PECUL_23A008516</name>
</gene>
<feature type="transmembrane region" description="Helical" evidence="14">
    <location>
        <begin position="2986"/>
        <end position="3019"/>
    </location>
</feature>
<dbReference type="GO" id="GO:0005886">
    <property type="term" value="C:plasma membrane"/>
    <property type="evidence" value="ECO:0007669"/>
    <property type="project" value="UniProtKB-SubCell"/>
</dbReference>
<feature type="transmembrane region" description="Helical" evidence="14">
    <location>
        <begin position="843"/>
        <end position="863"/>
    </location>
</feature>
<feature type="transmembrane region" description="Helical" evidence="14">
    <location>
        <begin position="1641"/>
        <end position="1661"/>
    </location>
</feature>
<evidence type="ECO:0000259" key="15">
    <source>
        <dbReference type="PROSITE" id="PS50259"/>
    </source>
</evidence>
<feature type="domain" description="G-protein coupled receptors family 1 profile" evidence="16">
    <location>
        <begin position="1752"/>
        <end position="1925"/>
    </location>
</feature>
<feature type="transmembrane region" description="Helical" evidence="14">
    <location>
        <begin position="649"/>
        <end position="668"/>
    </location>
</feature>
<evidence type="ECO:0000256" key="14">
    <source>
        <dbReference type="SAM" id="Phobius"/>
    </source>
</evidence>
<dbReference type="GO" id="GO:0004930">
    <property type="term" value="F:G protein-coupled receptor activity"/>
    <property type="evidence" value="ECO:0007669"/>
    <property type="project" value="UniProtKB-KW"/>
</dbReference>
<feature type="transmembrane region" description="Helical" evidence="14">
    <location>
        <begin position="1561"/>
        <end position="1580"/>
    </location>
</feature>
<feature type="domain" description="G-protein coupled receptors family 3 profile" evidence="15">
    <location>
        <begin position="649"/>
        <end position="913"/>
    </location>
</feature>
<evidence type="ECO:0000256" key="1">
    <source>
        <dbReference type="ARBA" id="ARBA00004651"/>
    </source>
</evidence>
<dbReference type="InterPro" id="IPR017452">
    <property type="entry name" value="GPCR_Rhodpsn_7TM"/>
</dbReference>
<feature type="transmembrane region" description="Helical" evidence="14">
    <location>
        <begin position="3045"/>
        <end position="3068"/>
    </location>
</feature>
<feature type="transmembrane region" description="Helical" evidence="14">
    <location>
        <begin position="2029"/>
        <end position="2055"/>
    </location>
</feature>
<dbReference type="EMBL" id="OW240913">
    <property type="protein sequence ID" value="CAH2245437.1"/>
    <property type="molecule type" value="Genomic_DNA"/>
</dbReference>
<feature type="transmembrane region" description="Helical" evidence="14">
    <location>
        <begin position="2388"/>
        <end position="2410"/>
    </location>
</feature>
<dbReference type="PROSITE" id="PS00237">
    <property type="entry name" value="G_PROTEIN_RECEP_F1_1"/>
    <property type="match status" value="5"/>
</dbReference>
<feature type="transmembrane region" description="Helical" evidence="14">
    <location>
        <begin position="2292"/>
        <end position="2311"/>
    </location>
</feature>
<keyword evidence="5 14" id="KW-0812">Transmembrane</keyword>
<dbReference type="InterPro" id="IPR000725">
    <property type="entry name" value="Olfact_rcpt"/>
</dbReference>
<feature type="transmembrane region" description="Helical" evidence="14">
    <location>
        <begin position="1854"/>
        <end position="1877"/>
    </location>
</feature>
<feature type="transmembrane region" description="Helical" evidence="14">
    <location>
        <begin position="2905"/>
        <end position="2926"/>
    </location>
</feature>
<evidence type="ECO:0000256" key="8">
    <source>
        <dbReference type="ARBA" id="ARBA00022989"/>
    </source>
</evidence>
<keyword evidence="4" id="KW-0716">Sensory transduction</keyword>
<feature type="transmembrane region" description="Helical" evidence="14">
    <location>
        <begin position="1948"/>
        <end position="1967"/>
    </location>
</feature>
<keyword evidence="8 14" id="KW-1133">Transmembrane helix</keyword>
<dbReference type="Pfam" id="PF07562">
    <property type="entry name" value="NCD3G"/>
    <property type="match status" value="2"/>
</dbReference>
<feature type="transmembrane region" description="Helical" evidence="14">
    <location>
        <begin position="763"/>
        <end position="782"/>
    </location>
</feature>
<dbReference type="FunFam" id="3.40.50.2300:FF:000728">
    <property type="entry name" value="Uncharacterized protein"/>
    <property type="match status" value="2"/>
</dbReference>
<feature type="transmembrane region" description="Helical" evidence="14">
    <location>
        <begin position="1914"/>
        <end position="1936"/>
    </location>
</feature>
<feature type="domain" description="G-protein coupled receptors family 1 profile" evidence="16">
    <location>
        <begin position="2528"/>
        <end position="2775"/>
    </location>
</feature>
<feature type="transmembrane region" description="Helical" evidence="14">
    <location>
        <begin position="2251"/>
        <end position="2272"/>
    </location>
</feature>
<dbReference type="FunFam" id="2.10.50.30:FF:000002">
    <property type="entry name" value="Vomeronasal 2 receptor, h1"/>
    <property type="match status" value="2"/>
</dbReference>
<feature type="transmembrane region" description="Helical" evidence="14">
    <location>
        <begin position="3276"/>
        <end position="3298"/>
    </location>
</feature>
<dbReference type="InterPro" id="IPR000337">
    <property type="entry name" value="GPCR_3"/>
</dbReference>
<feature type="domain" description="G-protein coupled receptors family 1 profile" evidence="16">
    <location>
        <begin position="2232"/>
        <end position="2479"/>
    </location>
</feature>
<dbReference type="CDD" id="cd15225">
    <property type="entry name" value="7tmA_OR10A-like"/>
    <property type="match status" value="3"/>
</dbReference>
<evidence type="ECO:0000256" key="3">
    <source>
        <dbReference type="ARBA" id="ARBA00022475"/>
    </source>
</evidence>
<dbReference type="PRINTS" id="PR01535">
    <property type="entry name" value="VOMERONASL2R"/>
</dbReference>
<dbReference type="FunFam" id="1.20.1070.10:FF:000015">
    <property type="entry name" value="Olfactory receptor"/>
    <property type="match status" value="3"/>
</dbReference>
<dbReference type="PROSITE" id="PS50259">
    <property type="entry name" value="G_PROTEIN_RECEP_F3_4"/>
    <property type="match status" value="2"/>
</dbReference>
<comment type="similarity">
    <text evidence="2">Belongs to the G-protein coupled receptor 3 family.</text>
</comment>
<feature type="transmembrane region" description="Helical" evidence="14">
    <location>
        <begin position="809"/>
        <end position="831"/>
    </location>
</feature>
<dbReference type="Pfam" id="PF00003">
    <property type="entry name" value="7tm_3"/>
    <property type="match status" value="2"/>
</dbReference>
<feature type="transmembrane region" description="Helical" evidence="14">
    <location>
        <begin position="2190"/>
        <end position="2210"/>
    </location>
</feature>
<dbReference type="PROSITE" id="PS50262">
    <property type="entry name" value="G_PROTEIN_RECEP_F1_2"/>
    <property type="match status" value="6"/>
</dbReference>
<feature type="transmembrane region" description="Helical" evidence="14">
    <location>
        <begin position="1447"/>
        <end position="1466"/>
    </location>
</feature>
<feature type="domain" description="G-protein coupled receptors family 1 profile" evidence="16">
    <location>
        <begin position="1930"/>
        <end position="2176"/>
    </location>
</feature>
<organism evidence="17 18">
    <name type="scientific">Pelobates cultripes</name>
    <name type="common">Western spadefoot toad</name>
    <dbReference type="NCBI Taxonomy" id="61616"/>
    <lineage>
        <taxon>Eukaryota</taxon>
        <taxon>Metazoa</taxon>
        <taxon>Chordata</taxon>
        <taxon>Craniata</taxon>
        <taxon>Vertebrata</taxon>
        <taxon>Euteleostomi</taxon>
        <taxon>Amphibia</taxon>
        <taxon>Batrachia</taxon>
        <taxon>Anura</taxon>
        <taxon>Pelobatoidea</taxon>
        <taxon>Pelobatidae</taxon>
        <taxon>Pelobates</taxon>
    </lineage>
</organism>
<keyword evidence="11 17" id="KW-0675">Receptor</keyword>
<feature type="transmembrane region" description="Helical" evidence="14">
    <location>
        <begin position="2159"/>
        <end position="2178"/>
    </location>
</feature>
<dbReference type="CDD" id="cd06365">
    <property type="entry name" value="PBP1_pheromone_receptor"/>
    <property type="match status" value="1"/>
</dbReference>
<dbReference type="InterPro" id="IPR017978">
    <property type="entry name" value="GPCR_3_C"/>
</dbReference>
<protein>
    <submittedName>
        <fullName evidence="17">Extracellular calcium-sensing receptor-like</fullName>
    </submittedName>
</protein>
<dbReference type="Gene3D" id="3.40.50.2300">
    <property type="match status" value="4"/>
</dbReference>
<feature type="transmembrane region" description="Helical" evidence="14">
    <location>
        <begin position="875"/>
        <end position="898"/>
    </location>
</feature>
<evidence type="ECO:0000256" key="6">
    <source>
        <dbReference type="ARBA" id="ARBA00022725"/>
    </source>
</evidence>
<feature type="transmembrane region" description="Helical" evidence="14">
    <location>
        <begin position="2331"/>
        <end position="2357"/>
    </location>
</feature>
<dbReference type="Pfam" id="PF01094">
    <property type="entry name" value="ANF_receptor"/>
    <property type="match status" value="2"/>
</dbReference>
<feature type="transmembrane region" description="Helical" evidence="14">
    <location>
        <begin position="1811"/>
        <end position="1833"/>
    </location>
</feature>
<feature type="transmembrane region" description="Helical" evidence="14">
    <location>
        <begin position="3452"/>
        <end position="3476"/>
    </location>
</feature>
<evidence type="ECO:0000256" key="4">
    <source>
        <dbReference type="ARBA" id="ARBA00022606"/>
    </source>
</evidence>
<feature type="transmembrane region" description="Helical" evidence="14">
    <location>
        <begin position="2692"/>
        <end position="2715"/>
    </location>
</feature>
<evidence type="ECO:0000256" key="2">
    <source>
        <dbReference type="ARBA" id="ARBA00007242"/>
    </source>
</evidence>
<feature type="transmembrane region" description="Helical" evidence="14">
    <location>
        <begin position="1487"/>
        <end position="1505"/>
    </location>
</feature>
<feature type="transmembrane region" description="Helical" evidence="14">
    <location>
        <begin position="2588"/>
        <end position="2607"/>
    </location>
</feature>
<feature type="domain" description="G-protein coupled receptors family 3 profile" evidence="15">
    <location>
        <begin position="1447"/>
        <end position="1711"/>
    </location>
</feature>
<keyword evidence="13" id="KW-0807">Transducer</keyword>
<feature type="transmembrane region" description="Helical" evidence="14">
    <location>
        <begin position="3488"/>
        <end position="3507"/>
    </location>
</feature>
<feature type="transmembrane region" description="Helical" evidence="14">
    <location>
        <begin position="3150"/>
        <end position="3174"/>
    </location>
</feature>
<dbReference type="InterPro" id="IPR038550">
    <property type="entry name" value="GPCR_3_9-Cys_sf"/>
</dbReference>
<feature type="domain" description="G-protein coupled receptors family 1 profile" evidence="16">
    <location>
        <begin position="3258"/>
        <end position="3505"/>
    </location>
</feature>
<proteinExistence type="inferred from homology"/>
<dbReference type="InterPro" id="IPR028082">
    <property type="entry name" value="Peripla_BP_I"/>
</dbReference>
<dbReference type="PANTHER" id="PTHR26453">
    <property type="entry name" value="OLFACTORY RECEPTOR"/>
    <property type="match status" value="1"/>
</dbReference>
<dbReference type="FunFam" id="1.20.1070.10:FF:000001">
    <property type="entry name" value="Olfactory receptor"/>
    <property type="match status" value="1"/>
</dbReference>
<evidence type="ECO:0000256" key="13">
    <source>
        <dbReference type="ARBA" id="ARBA00023224"/>
    </source>
</evidence>
<evidence type="ECO:0000256" key="11">
    <source>
        <dbReference type="ARBA" id="ARBA00023170"/>
    </source>
</evidence>
<feature type="transmembrane region" description="Helical" evidence="14">
    <location>
        <begin position="1987"/>
        <end position="2009"/>
    </location>
</feature>
<keyword evidence="18" id="KW-1185">Reference proteome</keyword>
<feature type="transmembrane region" description="Helical" evidence="14">
    <location>
        <begin position="689"/>
        <end position="707"/>
    </location>
</feature>
<dbReference type="InterPro" id="IPR011500">
    <property type="entry name" value="GPCR_3_9-Cys_dom"/>
</dbReference>
<evidence type="ECO:0000313" key="18">
    <source>
        <dbReference type="Proteomes" id="UP001295444"/>
    </source>
</evidence>
<feature type="transmembrane region" description="Helical" evidence="14">
    <location>
        <begin position="3417"/>
        <end position="3440"/>
    </location>
</feature>